<proteinExistence type="inferred from homology"/>
<organism evidence="3">
    <name type="scientific">Davidia involucrata</name>
    <name type="common">Dove tree</name>
    <dbReference type="NCBI Taxonomy" id="16924"/>
    <lineage>
        <taxon>Eukaryota</taxon>
        <taxon>Viridiplantae</taxon>
        <taxon>Streptophyta</taxon>
        <taxon>Embryophyta</taxon>
        <taxon>Tracheophyta</taxon>
        <taxon>Spermatophyta</taxon>
        <taxon>Magnoliopsida</taxon>
        <taxon>eudicotyledons</taxon>
        <taxon>Gunneridae</taxon>
        <taxon>Pentapetalae</taxon>
        <taxon>asterids</taxon>
        <taxon>Cornales</taxon>
        <taxon>Nyssaceae</taxon>
        <taxon>Davidia</taxon>
    </lineage>
</organism>
<dbReference type="PANTHER" id="PTHR48048">
    <property type="entry name" value="GLYCOSYLTRANSFERASE"/>
    <property type="match status" value="1"/>
</dbReference>
<dbReference type="InterPro" id="IPR050481">
    <property type="entry name" value="UDP-glycosyltransf_plant"/>
</dbReference>
<evidence type="ECO:0000313" key="3">
    <source>
        <dbReference type="EMBL" id="MPA78202.1"/>
    </source>
</evidence>
<evidence type="ECO:0000256" key="1">
    <source>
        <dbReference type="ARBA" id="ARBA00009995"/>
    </source>
</evidence>
<keyword evidence="3" id="KW-0328">Glycosyltransferase</keyword>
<evidence type="ECO:0000256" key="2">
    <source>
        <dbReference type="ARBA" id="ARBA00022679"/>
    </source>
</evidence>
<dbReference type="GO" id="GO:0050004">
    <property type="term" value="F:isoflavone 7-O-glucosyltransferase activity"/>
    <property type="evidence" value="ECO:0007669"/>
    <property type="project" value="UniProtKB-EC"/>
</dbReference>
<reference evidence="3" key="1">
    <citation type="submission" date="2019-08" db="EMBL/GenBank/DDBJ databases">
        <title>Reference gene set and small RNA set construction with multiple tissues from Davidia involucrata Baill.</title>
        <authorList>
            <person name="Yang H."/>
            <person name="Zhou C."/>
            <person name="Li G."/>
            <person name="Wang J."/>
            <person name="Gao P."/>
            <person name="Wang M."/>
            <person name="Wang R."/>
            <person name="Zhao Y."/>
        </authorList>
    </citation>
    <scope>NUCLEOTIDE SEQUENCE</scope>
    <source>
        <tissue evidence="3">Mixed with DoveR01_LX</tissue>
    </source>
</reference>
<dbReference type="PANTHER" id="PTHR48048:SF56">
    <property type="entry name" value="GLYCOSYLTRANSFERASE"/>
    <property type="match status" value="1"/>
</dbReference>
<gene>
    <name evidence="3" type="ORF">Din_047643</name>
</gene>
<accession>A0A5B7CAI9</accession>
<keyword evidence="2 3" id="KW-0808">Transferase</keyword>
<dbReference type="SUPFAM" id="SSF53756">
    <property type="entry name" value="UDP-Glycosyltransferase/glycogen phosphorylase"/>
    <property type="match status" value="1"/>
</dbReference>
<dbReference type="FunFam" id="3.40.50.2000:FF:000056">
    <property type="entry name" value="Glycosyltransferase"/>
    <property type="match status" value="1"/>
</dbReference>
<name>A0A5B7CAI9_DAVIN</name>
<dbReference type="CDD" id="cd03784">
    <property type="entry name" value="GT1_Gtf-like"/>
    <property type="match status" value="1"/>
</dbReference>
<protein>
    <submittedName>
        <fullName evidence="3">Putative UDP-glycosyltransferase 88B1-like</fullName>
        <ecNumber evidence="3">2.4.1.170</ecNumber>
    </submittedName>
</protein>
<dbReference type="EMBL" id="GHES01047643">
    <property type="protein sequence ID" value="MPA78202.1"/>
    <property type="molecule type" value="Transcribed_RNA"/>
</dbReference>
<sequence length="179" mass="19633">MYSREIAVGLEKSGERFLWVVRKSSSTSPELEMPEGFLERTRGRGVVVRSWAPQADILSCHESVGGFVTHCGWNSVLEAVIAGVPMLAWPLYAEQHINCLVLVEEMKLALPIQSDSDSNNSLVVSGDEVERRVRELMRSPVRQRSAEMKAMASAAWKSGPGGSSLAAFSNLVASWNLIT</sequence>
<comment type="similarity">
    <text evidence="1">Belongs to the UDP-glycosyltransferase family.</text>
</comment>
<dbReference type="Pfam" id="PF00201">
    <property type="entry name" value="UDPGT"/>
    <property type="match status" value="1"/>
</dbReference>
<dbReference type="EC" id="2.4.1.170" evidence="3"/>
<dbReference type="InterPro" id="IPR002213">
    <property type="entry name" value="UDP_glucos_trans"/>
</dbReference>
<dbReference type="AlphaFoldDB" id="A0A5B7CAI9"/>
<dbReference type="Gene3D" id="3.40.50.2000">
    <property type="entry name" value="Glycogen Phosphorylase B"/>
    <property type="match status" value="1"/>
</dbReference>